<keyword evidence="13" id="KW-1185">Reference proteome</keyword>
<name>D1AQK1_SEBTE</name>
<dbReference type="STRING" id="526218.Sterm_3422"/>
<dbReference type="Gene3D" id="3.40.640.10">
    <property type="entry name" value="Type I PLP-dependent aspartate aminotransferase-like (Major domain)"/>
    <property type="match status" value="1"/>
</dbReference>
<keyword evidence="4 10" id="KW-0663">Pyridoxal phosphate</keyword>
<sequence length="370" mass="42130">MEEKHYKLLTPGPLSTSSRVKNVMLKDWCTWDNEYKELVQNMRKKILEAGGADTDVYTAVPMQGSGTFGVEAMIGSVIKDEDKLLILSNGVYGKRIKEIADIANKNYEYIEFSYDTCIDKKSAKKVIENSMATHIVLVHCETTTGILNNIDEIGELCKINNRVFLVDAMSSYGGIPIDFEKNNIAFLVSSSNKCIQGVPGFSFIICKKEAIKECKNISHSLSLDLYDQWEVMEKDCGKWRYTSPTHVVRAFCQALEELEDEGGITKRYKRYSENQKILSEGMEKLGFKCLIPKNIQSPVITTFQNPKNEKYSFKDFYDFLKKEGFVIYPGSISGKNIFRIGNIGDIKKEDMEKLLKSIEKYTTEVLGWKN</sequence>
<evidence type="ECO:0000256" key="5">
    <source>
        <dbReference type="ARBA" id="ARBA00023317"/>
    </source>
</evidence>
<dbReference type="PIRSF" id="PIRSF000524">
    <property type="entry name" value="SPT"/>
    <property type="match status" value="1"/>
</dbReference>
<dbReference type="NCBIfam" id="TIGR02326">
    <property type="entry name" value="transamin_PhnW"/>
    <property type="match status" value="1"/>
</dbReference>
<feature type="binding site" evidence="9">
    <location>
        <position position="339"/>
    </location>
    <ligand>
        <name>substrate</name>
    </ligand>
</feature>
<dbReference type="Pfam" id="PF00266">
    <property type="entry name" value="Aminotran_5"/>
    <property type="match status" value="1"/>
</dbReference>
<evidence type="ECO:0000256" key="6">
    <source>
        <dbReference type="ARBA" id="ARBA00044521"/>
    </source>
</evidence>
<keyword evidence="5" id="KW-0670">Pyruvate</keyword>
<dbReference type="GO" id="GO:0047304">
    <property type="term" value="F:2-aminoethylphosphonate-pyruvate transaminase activity"/>
    <property type="evidence" value="ECO:0007669"/>
    <property type="project" value="UniProtKB-UniRule"/>
</dbReference>
<evidence type="ECO:0000256" key="2">
    <source>
        <dbReference type="ARBA" id="ARBA00022576"/>
    </source>
</evidence>
<accession>D1AQK1</accession>
<feature type="modified residue" description="N6-(pyridoxal phosphate)lysine" evidence="10">
    <location>
        <position position="193"/>
    </location>
</feature>
<dbReference type="EC" id="2.6.1.37" evidence="6 8"/>
<dbReference type="InterPro" id="IPR000192">
    <property type="entry name" value="Aminotrans_V_dom"/>
</dbReference>
<dbReference type="InterPro" id="IPR015424">
    <property type="entry name" value="PyrdxlP-dep_Trfase"/>
</dbReference>
<dbReference type="PANTHER" id="PTHR42778:SF1">
    <property type="entry name" value="2-AMINOETHYLPHOSPHONATE--PYRUVATE TRANSAMINASE"/>
    <property type="match status" value="1"/>
</dbReference>
<comment type="cofactor">
    <cofactor evidence="1 10">
        <name>pyridoxal 5'-phosphate</name>
        <dbReference type="ChEBI" id="CHEBI:597326"/>
    </cofactor>
</comment>
<dbReference type="InterPro" id="IPR015421">
    <property type="entry name" value="PyrdxlP-dep_Trfase_major"/>
</dbReference>
<organism evidence="12 13">
    <name type="scientific">Sebaldella termitidis (strain ATCC 33386 / NCTC 11300)</name>
    <dbReference type="NCBI Taxonomy" id="526218"/>
    <lineage>
        <taxon>Bacteria</taxon>
        <taxon>Fusobacteriati</taxon>
        <taxon>Fusobacteriota</taxon>
        <taxon>Fusobacteriia</taxon>
        <taxon>Fusobacteriales</taxon>
        <taxon>Leptotrichiaceae</taxon>
        <taxon>Sebaldella</taxon>
    </lineage>
</organism>
<dbReference type="NCBIfam" id="NF010006">
    <property type="entry name" value="PRK13479.1"/>
    <property type="match status" value="1"/>
</dbReference>
<proteinExistence type="inferred from homology"/>
<evidence type="ECO:0000259" key="11">
    <source>
        <dbReference type="Pfam" id="PF00266"/>
    </source>
</evidence>
<dbReference type="EMBL" id="CP001739">
    <property type="protein sequence ID" value="ACZ10261.1"/>
    <property type="molecule type" value="Genomic_DNA"/>
</dbReference>
<feature type="domain" description="Aminotransferase class V" evidence="11">
    <location>
        <begin position="33"/>
        <end position="334"/>
    </location>
</feature>
<dbReference type="InterPro" id="IPR024169">
    <property type="entry name" value="SP_NH2Trfase/AEP_transaminase"/>
</dbReference>
<evidence type="ECO:0000256" key="8">
    <source>
        <dbReference type="NCBIfam" id="TIGR02326"/>
    </source>
</evidence>
<comment type="catalytic activity">
    <reaction evidence="7">
        <text>(2-aminoethyl)phosphonate + pyruvate = phosphonoacetaldehyde + L-alanine</text>
        <dbReference type="Rhea" id="RHEA:17021"/>
        <dbReference type="ChEBI" id="CHEBI:15361"/>
        <dbReference type="ChEBI" id="CHEBI:57418"/>
        <dbReference type="ChEBI" id="CHEBI:57972"/>
        <dbReference type="ChEBI" id="CHEBI:58383"/>
        <dbReference type="EC" id="2.6.1.37"/>
    </reaction>
</comment>
<evidence type="ECO:0000313" key="12">
    <source>
        <dbReference type="EMBL" id="ACZ10261.1"/>
    </source>
</evidence>
<evidence type="ECO:0000256" key="3">
    <source>
        <dbReference type="ARBA" id="ARBA00022679"/>
    </source>
</evidence>
<evidence type="ECO:0000256" key="7">
    <source>
        <dbReference type="ARBA" id="ARBA00049460"/>
    </source>
</evidence>
<dbReference type="InterPro" id="IPR015422">
    <property type="entry name" value="PyrdxlP-dep_Trfase_small"/>
</dbReference>
<dbReference type="HOGENOM" id="CLU_027686_3_1_0"/>
<keyword evidence="2" id="KW-0032">Aminotransferase</keyword>
<evidence type="ECO:0000313" key="13">
    <source>
        <dbReference type="Proteomes" id="UP000000845"/>
    </source>
</evidence>
<dbReference type="HAMAP" id="MF_01376">
    <property type="entry name" value="PhnW_aminotrans_5"/>
    <property type="match status" value="1"/>
</dbReference>
<dbReference type="SUPFAM" id="SSF53383">
    <property type="entry name" value="PLP-dependent transferases"/>
    <property type="match status" value="1"/>
</dbReference>
<dbReference type="InterPro" id="IPR012703">
    <property type="entry name" value="NH2EtPonate_pyrv_transaminase"/>
</dbReference>
<dbReference type="AlphaFoldDB" id="D1AQK1"/>
<dbReference type="RefSeq" id="WP_012862843.1">
    <property type="nucleotide sequence ID" value="NC_013517.1"/>
</dbReference>
<reference evidence="13" key="1">
    <citation type="submission" date="2009-09" db="EMBL/GenBank/DDBJ databases">
        <title>The complete chromosome of Sebaldella termitidis ATCC 33386.</title>
        <authorList>
            <consortium name="US DOE Joint Genome Institute (JGI-PGF)"/>
            <person name="Lucas S."/>
            <person name="Copeland A."/>
            <person name="Lapidus A."/>
            <person name="Glavina del Rio T."/>
            <person name="Dalin E."/>
            <person name="Tice H."/>
            <person name="Bruce D."/>
            <person name="Goodwin L."/>
            <person name="Pitluck S."/>
            <person name="Kyrpides N."/>
            <person name="Mavromatis K."/>
            <person name="Ivanova N."/>
            <person name="Mikhailova N."/>
            <person name="Sims D."/>
            <person name="Meincke L."/>
            <person name="Brettin T."/>
            <person name="Detter J.C."/>
            <person name="Han C."/>
            <person name="Larimer F."/>
            <person name="Land M."/>
            <person name="Hauser L."/>
            <person name="Markowitz V."/>
            <person name="Cheng J.F."/>
            <person name="Hugenholtz P."/>
            <person name="Woyke T."/>
            <person name="Wu D."/>
            <person name="Eisen J.A."/>
        </authorList>
    </citation>
    <scope>NUCLEOTIDE SEQUENCE [LARGE SCALE GENOMIC DNA]</scope>
    <source>
        <strain evidence="13">ATCC 33386 / NCTC 11300</strain>
    </source>
</reference>
<dbReference type="PANTHER" id="PTHR42778">
    <property type="entry name" value="2-AMINOETHYLPHOSPHONATE--PYRUVATE TRANSAMINASE"/>
    <property type="match status" value="1"/>
</dbReference>
<gene>
    <name evidence="12" type="ordered locus">Sterm_3422</name>
</gene>
<dbReference type="GO" id="GO:0019700">
    <property type="term" value="P:organic phosphonate catabolic process"/>
    <property type="evidence" value="ECO:0007669"/>
    <property type="project" value="UniProtKB-UniRule"/>
</dbReference>
<dbReference type="NCBIfam" id="TIGR03301">
    <property type="entry name" value="PhnW-AepZ"/>
    <property type="match status" value="1"/>
</dbReference>
<dbReference type="KEGG" id="str:Sterm_3422"/>
<evidence type="ECO:0000256" key="9">
    <source>
        <dbReference type="PIRSR" id="PIRSR000524-1"/>
    </source>
</evidence>
<evidence type="ECO:0000256" key="10">
    <source>
        <dbReference type="PIRSR" id="PIRSR000524-50"/>
    </source>
</evidence>
<protein>
    <recommendedName>
        <fullName evidence="6 8">2-aminoethylphosphonate--pyruvate transaminase</fullName>
        <ecNumber evidence="6 8">2.6.1.37</ecNumber>
    </recommendedName>
</protein>
<evidence type="ECO:0000256" key="1">
    <source>
        <dbReference type="ARBA" id="ARBA00001933"/>
    </source>
</evidence>
<reference evidence="12 13" key="2">
    <citation type="journal article" date="2010" name="Stand. Genomic Sci.">
        <title>Complete genome sequence of Sebaldella termitidis type strain (NCTC 11300).</title>
        <authorList>
            <person name="Harmon-Smith M."/>
            <person name="Celia L."/>
            <person name="Chertkov O."/>
            <person name="Lapidus A."/>
            <person name="Copeland A."/>
            <person name="Glavina Del Rio T."/>
            <person name="Nolan M."/>
            <person name="Lucas S."/>
            <person name="Tice H."/>
            <person name="Cheng J.F."/>
            <person name="Han C."/>
            <person name="Detter J.C."/>
            <person name="Bruce D."/>
            <person name="Goodwin L."/>
            <person name="Pitluck S."/>
            <person name="Pati A."/>
            <person name="Liolios K."/>
            <person name="Ivanova N."/>
            <person name="Mavromatis K."/>
            <person name="Mikhailova N."/>
            <person name="Chen A."/>
            <person name="Palaniappan K."/>
            <person name="Land M."/>
            <person name="Hauser L."/>
            <person name="Chang Y.J."/>
            <person name="Jeffries C.D."/>
            <person name="Brettin T."/>
            <person name="Goker M."/>
            <person name="Beck B."/>
            <person name="Bristow J."/>
            <person name="Eisen J.A."/>
            <person name="Markowitz V."/>
            <person name="Hugenholtz P."/>
            <person name="Kyrpides N.C."/>
            <person name="Klenk H.P."/>
            <person name="Chen F."/>
        </authorList>
    </citation>
    <scope>NUCLEOTIDE SEQUENCE [LARGE SCALE GENOMIC DNA]</scope>
    <source>
        <strain evidence="13">ATCC 33386 / NCTC 11300</strain>
    </source>
</reference>
<evidence type="ECO:0000256" key="4">
    <source>
        <dbReference type="ARBA" id="ARBA00022898"/>
    </source>
</evidence>
<dbReference type="Gene3D" id="3.90.1150.10">
    <property type="entry name" value="Aspartate Aminotransferase, domain 1"/>
    <property type="match status" value="1"/>
</dbReference>
<dbReference type="eggNOG" id="COG0075">
    <property type="taxonomic scope" value="Bacteria"/>
</dbReference>
<keyword evidence="3" id="KW-0808">Transferase</keyword>
<dbReference type="Proteomes" id="UP000000845">
    <property type="component" value="Chromosome"/>
</dbReference>